<comment type="caution">
    <text evidence="1">The sequence shown here is derived from an EMBL/GenBank/DDBJ whole genome shotgun (WGS) entry which is preliminary data.</text>
</comment>
<accession>A0AAE3FTL0</accession>
<reference evidence="1" key="1">
    <citation type="journal article" date="2022" name="Syst. Appl. Microbiol.">
        <title>Natronocalculus amylovorans gen. nov., sp. nov., and Natranaeroarchaeum aerophilus sp. nov., dominant culturable amylolytic natronoarchaea from hypersaline soda lakes in southwestern Siberia.</title>
        <authorList>
            <person name="Sorokin D.Y."/>
            <person name="Elcheninov A.G."/>
            <person name="Khizhniak T.V."/>
            <person name="Koenen M."/>
            <person name="Bale N.J."/>
            <person name="Damste J.S.S."/>
            <person name="Kublanov I.V."/>
        </authorList>
    </citation>
    <scope>NUCLEOTIDE SEQUENCE</scope>
    <source>
        <strain evidence="1">AArc-St2</strain>
    </source>
</reference>
<organism evidence="1 2">
    <name type="scientific">Natronocalculus amylovorans</name>
    <dbReference type="NCBI Taxonomy" id="2917812"/>
    <lineage>
        <taxon>Archaea</taxon>
        <taxon>Methanobacteriati</taxon>
        <taxon>Methanobacteriota</taxon>
        <taxon>Stenosarchaea group</taxon>
        <taxon>Halobacteria</taxon>
        <taxon>Halobacteriales</taxon>
        <taxon>Haloferacaceae</taxon>
        <taxon>Natronocalculus</taxon>
    </lineage>
</organism>
<keyword evidence="2" id="KW-1185">Reference proteome</keyword>
<dbReference type="AlphaFoldDB" id="A0AAE3FTL0"/>
<protein>
    <submittedName>
        <fullName evidence="1">Uncharacterized protein</fullName>
    </submittedName>
</protein>
<name>A0AAE3FTL0_9EURY</name>
<dbReference type="EMBL" id="JAKRVX010000001">
    <property type="protein sequence ID" value="MCL9815377.1"/>
    <property type="molecule type" value="Genomic_DNA"/>
</dbReference>
<gene>
    <name evidence="1" type="ORF">AArcSt2_00305</name>
</gene>
<proteinExistence type="predicted"/>
<dbReference type="Proteomes" id="UP001203207">
    <property type="component" value="Unassembled WGS sequence"/>
</dbReference>
<evidence type="ECO:0000313" key="2">
    <source>
        <dbReference type="Proteomes" id="UP001203207"/>
    </source>
</evidence>
<dbReference type="RefSeq" id="WP_174653074.1">
    <property type="nucleotide sequence ID" value="NZ_JAKRVX010000001.1"/>
</dbReference>
<sequence>MLEQLEIVCDADCCQNRLGEDTYRLSMTTVGGTQQVHECSCGALTITITKQ</sequence>
<reference evidence="1" key="2">
    <citation type="submission" date="2022-02" db="EMBL/GenBank/DDBJ databases">
        <authorList>
            <person name="Elcheninov A.G."/>
            <person name="Sorokin D.Y."/>
            <person name="Kublanov I.V."/>
        </authorList>
    </citation>
    <scope>NUCLEOTIDE SEQUENCE</scope>
    <source>
        <strain evidence="1">AArc-St2</strain>
    </source>
</reference>
<evidence type="ECO:0000313" key="1">
    <source>
        <dbReference type="EMBL" id="MCL9815377.1"/>
    </source>
</evidence>